<evidence type="ECO:0000313" key="4">
    <source>
        <dbReference type="Proteomes" id="UP001496146"/>
    </source>
</evidence>
<keyword evidence="4" id="KW-1185">Reference proteome</keyword>
<dbReference type="InterPro" id="IPR011010">
    <property type="entry name" value="DNA_brk_join_enz"/>
</dbReference>
<comment type="caution">
    <text evidence="3">The sequence shown here is derived from an EMBL/GenBank/DDBJ whole genome shotgun (WGS) entry which is preliminary data.</text>
</comment>
<proteinExistence type="predicted"/>
<accession>A0ABV1BPI7</accession>
<keyword evidence="1" id="KW-0233">DNA recombination</keyword>
<dbReference type="InterPro" id="IPR013762">
    <property type="entry name" value="Integrase-like_cat_sf"/>
</dbReference>
<dbReference type="RefSeq" id="WP_349138001.1">
    <property type="nucleotide sequence ID" value="NZ_JBBMEP010000018.1"/>
</dbReference>
<sequence>MTLENKNVITRFPSLSSRCTTVQVLKSPKTDSSIRTIFLPKTVAEMLVEFKAEQDMTKEALGAEYTDYNLVVAGPLGMPTEQSTINGALKKLIEKNDLPKVVFHSFRHSSITYKLKLNGGDIKAVQGDSGHAQASMVTEQYAHILDDDRRLNAQRFDDFFYQHQGAEPEMPPQTAQPIPENSAVDADAAAALTKLLANPSMAELIKNLAKNL</sequence>
<dbReference type="Proteomes" id="UP001496146">
    <property type="component" value="Unassembled WGS sequence"/>
</dbReference>
<protein>
    <submittedName>
        <fullName evidence="3">Tyrosine-type recombinase/integrase</fullName>
    </submittedName>
</protein>
<reference evidence="3 4" key="1">
    <citation type="submission" date="2024-03" db="EMBL/GenBank/DDBJ databases">
        <title>Human intestinal bacterial collection.</title>
        <authorList>
            <person name="Pauvert C."/>
            <person name="Hitch T.C.A."/>
            <person name="Clavel T."/>
        </authorList>
    </citation>
    <scope>NUCLEOTIDE SEQUENCE [LARGE SCALE GENOMIC DNA]</scope>
    <source>
        <strain evidence="3 4">CLA-JM-H7-B</strain>
    </source>
</reference>
<name>A0ABV1BPI7_9FIRM</name>
<dbReference type="EMBL" id="JBBMEP010000018">
    <property type="protein sequence ID" value="MEQ2377687.1"/>
    <property type="molecule type" value="Genomic_DNA"/>
</dbReference>
<dbReference type="PROSITE" id="PS51898">
    <property type="entry name" value="TYR_RECOMBINASE"/>
    <property type="match status" value="1"/>
</dbReference>
<evidence type="ECO:0000259" key="2">
    <source>
        <dbReference type="PROSITE" id="PS51898"/>
    </source>
</evidence>
<evidence type="ECO:0000313" key="3">
    <source>
        <dbReference type="EMBL" id="MEQ2377687.1"/>
    </source>
</evidence>
<dbReference type="Pfam" id="PF00589">
    <property type="entry name" value="Phage_integrase"/>
    <property type="match status" value="1"/>
</dbReference>
<feature type="domain" description="Tyr recombinase" evidence="2">
    <location>
        <begin position="1"/>
        <end position="155"/>
    </location>
</feature>
<dbReference type="InterPro" id="IPR002104">
    <property type="entry name" value="Integrase_catalytic"/>
</dbReference>
<evidence type="ECO:0000256" key="1">
    <source>
        <dbReference type="ARBA" id="ARBA00023172"/>
    </source>
</evidence>
<gene>
    <name evidence="3" type="ORF">WMO17_10065</name>
</gene>
<dbReference type="SUPFAM" id="SSF56349">
    <property type="entry name" value="DNA breaking-rejoining enzymes"/>
    <property type="match status" value="1"/>
</dbReference>
<organism evidence="3 4">
    <name type="scientific">Faecalibacterium faecis</name>
    <dbReference type="NCBI Taxonomy" id="3133157"/>
    <lineage>
        <taxon>Bacteria</taxon>
        <taxon>Bacillati</taxon>
        <taxon>Bacillota</taxon>
        <taxon>Clostridia</taxon>
        <taxon>Eubacteriales</taxon>
        <taxon>Oscillospiraceae</taxon>
        <taxon>Faecalibacterium</taxon>
    </lineage>
</organism>
<dbReference type="Gene3D" id="1.10.443.10">
    <property type="entry name" value="Intergrase catalytic core"/>
    <property type="match status" value="1"/>
</dbReference>